<evidence type="ECO:0000313" key="2">
    <source>
        <dbReference type="EMBL" id="GAA5139257.1"/>
    </source>
</evidence>
<evidence type="ECO:0000313" key="3">
    <source>
        <dbReference type="Proteomes" id="UP001499852"/>
    </source>
</evidence>
<dbReference type="Pfam" id="PF02498">
    <property type="entry name" value="Bro-N"/>
    <property type="match status" value="1"/>
</dbReference>
<dbReference type="Proteomes" id="UP001499852">
    <property type="component" value="Unassembled WGS sequence"/>
</dbReference>
<dbReference type="PANTHER" id="PTHR36180:SF2">
    <property type="entry name" value="BRO FAMILY PROTEIN"/>
    <property type="match status" value="1"/>
</dbReference>
<reference evidence="3" key="1">
    <citation type="journal article" date="2019" name="Int. J. Syst. Evol. Microbiol.">
        <title>The Global Catalogue of Microorganisms (GCM) 10K type strain sequencing project: providing services to taxonomists for standard genome sequencing and annotation.</title>
        <authorList>
            <consortium name="The Broad Institute Genomics Platform"/>
            <consortium name="The Broad Institute Genome Sequencing Center for Infectious Disease"/>
            <person name="Wu L."/>
            <person name="Ma J."/>
        </authorList>
    </citation>
    <scope>NUCLEOTIDE SEQUENCE [LARGE SCALE GENOMIC DNA]</scope>
    <source>
        <strain evidence="3">JCM 18053</strain>
    </source>
</reference>
<feature type="domain" description="Bro-N" evidence="1">
    <location>
        <begin position="1"/>
        <end position="108"/>
    </location>
</feature>
<keyword evidence="3" id="KW-1185">Reference proteome</keyword>
<dbReference type="SMART" id="SM01040">
    <property type="entry name" value="Bro-N"/>
    <property type="match status" value="1"/>
</dbReference>
<protein>
    <recommendedName>
        <fullName evidence="1">Bro-N domain-containing protein</fullName>
    </recommendedName>
</protein>
<organism evidence="2 3">
    <name type="scientific">Prosthecobacter algae</name>
    <dbReference type="NCBI Taxonomy" id="1144682"/>
    <lineage>
        <taxon>Bacteria</taxon>
        <taxon>Pseudomonadati</taxon>
        <taxon>Verrucomicrobiota</taxon>
        <taxon>Verrucomicrobiia</taxon>
        <taxon>Verrucomicrobiales</taxon>
        <taxon>Verrucomicrobiaceae</taxon>
        <taxon>Prosthecobacter</taxon>
    </lineage>
</organism>
<comment type="caution">
    <text evidence="2">The sequence shown here is derived from an EMBL/GenBank/DDBJ whole genome shotgun (WGS) entry which is preliminary data.</text>
</comment>
<accession>A0ABP9P1W1</accession>
<sequence length="290" mass="32761">MTLKIFDFNSQAVRVVERGAEPWFVAADVCRILEISNPSEAIKALDDDEKMTLDNTEGHSGKRGGAQCFNIISESGLYALIFKSRKAEAKSFRKWVTAEVLPSLRKRGEYIAAEGMGGVPDRAGTLPVLRYIEEVGKNWPIERQIEFGFLVRRYSKAMGCVFQVEEVDTYGRCFVFPREILDTLRLKFGRLKQLPDSDAVEMERLLEMIQKSGASGEVLDAQFVRDMAQMNGYFPQIFRKDTSIASHRSAFGKLAEKFNGRIFPSGYQLISRGGAVRKYQINKVDEMALV</sequence>
<gene>
    <name evidence="2" type="ORF">GCM10023213_19660</name>
</gene>
<dbReference type="PANTHER" id="PTHR36180">
    <property type="entry name" value="DNA-BINDING PROTEIN-RELATED-RELATED"/>
    <property type="match status" value="1"/>
</dbReference>
<proteinExistence type="predicted"/>
<evidence type="ECO:0000259" key="1">
    <source>
        <dbReference type="PROSITE" id="PS51750"/>
    </source>
</evidence>
<name>A0ABP9P1W1_9BACT</name>
<dbReference type="RefSeq" id="WP_345736194.1">
    <property type="nucleotide sequence ID" value="NZ_BAABIA010000003.1"/>
</dbReference>
<dbReference type="PROSITE" id="PS51750">
    <property type="entry name" value="BRO_N"/>
    <property type="match status" value="1"/>
</dbReference>
<dbReference type="EMBL" id="BAABIA010000003">
    <property type="protein sequence ID" value="GAA5139257.1"/>
    <property type="molecule type" value="Genomic_DNA"/>
</dbReference>
<dbReference type="InterPro" id="IPR003497">
    <property type="entry name" value="BRO_N_domain"/>
</dbReference>